<evidence type="ECO:0000313" key="1">
    <source>
        <dbReference type="EMBL" id="VEN49813.1"/>
    </source>
</evidence>
<sequence length="56" mass="6484">MWLIIAQTTFIWIILYRRRTGYKSGSSMRMGRLCCVSGSPTMRILTNEGRSMSMFS</sequence>
<reference evidence="1 2" key="1">
    <citation type="submission" date="2019-01" db="EMBL/GenBank/DDBJ databases">
        <authorList>
            <person name="Sayadi A."/>
        </authorList>
    </citation>
    <scope>NUCLEOTIDE SEQUENCE [LARGE SCALE GENOMIC DNA]</scope>
</reference>
<dbReference type="EMBL" id="CAACVG010008435">
    <property type="protein sequence ID" value="VEN49813.1"/>
    <property type="molecule type" value="Genomic_DNA"/>
</dbReference>
<proteinExistence type="predicted"/>
<gene>
    <name evidence="1" type="ORF">CALMAC_LOCUS10793</name>
</gene>
<name>A0A653CRU8_CALMS</name>
<organism evidence="1 2">
    <name type="scientific">Callosobruchus maculatus</name>
    <name type="common">Southern cowpea weevil</name>
    <name type="synonym">Pulse bruchid</name>
    <dbReference type="NCBI Taxonomy" id="64391"/>
    <lineage>
        <taxon>Eukaryota</taxon>
        <taxon>Metazoa</taxon>
        <taxon>Ecdysozoa</taxon>
        <taxon>Arthropoda</taxon>
        <taxon>Hexapoda</taxon>
        <taxon>Insecta</taxon>
        <taxon>Pterygota</taxon>
        <taxon>Neoptera</taxon>
        <taxon>Endopterygota</taxon>
        <taxon>Coleoptera</taxon>
        <taxon>Polyphaga</taxon>
        <taxon>Cucujiformia</taxon>
        <taxon>Chrysomeloidea</taxon>
        <taxon>Chrysomelidae</taxon>
        <taxon>Bruchinae</taxon>
        <taxon>Bruchini</taxon>
        <taxon>Callosobruchus</taxon>
    </lineage>
</organism>
<evidence type="ECO:0000313" key="2">
    <source>
        <dbReference type="Proteomes" id="UP000410492"/>
    </source>
</evidence>
<dbReference type="AlphaFoldDB" id="A0A653CRU8"/>
<dbReference type="Proteomes" id="UP000410492">
    <property type="component" value="Unassembled WGS sequence"/>
</dbReference>
<protein>
    <submittedName>
        <fullName evidence="1">Uncharacterized protein</fullName>
    </submittedName>
</protein>
<accession>A0A653CRU8</accession>
<keyword evidence="2" id="KW-1185">Reference proteome</keyword>